<evidence type="ECO:0000313" key="3">
    <source>
        <dbReference type="Proteomes" id="UP001166251"/>
    </source>
</evidence>
<organism evidence="2 3">
    <name type="scientific">Neiella holothuriorum</name>
    <dbReference type="NCBI Taxonomy" id="2870530"/>
    <lineage>
        <taxon>Bacteria</taxon>
        <taxon>Pseudomonadati</taxon>
        <taxon>Pseudomonadota</taxon>
        <taxon>Gammaproteobacteria</taxon>
        <taxon>Alteromonadales</taxon>
        <taxon>Echinimonadaceae</taxon>
        <taxon>Neiella</taxon>
    </lineage>
</organism>
<proteinExistence type="predicted"/>
<dbReference type="Proteomes" id="UP001166251">
    <property type="component" value="Unassembled WGS sequence"/>
</dbReference>
<dbReference type="Pfam" id="PF08241">
    <property type="entry name" value="Methyltransf_11"/>
    <property type="match status" value="1"/>
</dbReference>
<dbReference type="InterPro" id="IPR029063">
    <property type="entry name" value="SAM-dependent_MTases_sf"/>
</dbReference>
<dbReference type="Gene3D" id="3.40.50.150">
    <property type="entry name" value="Vaccinia Virus protein VP39"/>
    <property type="match status" value="1"/>
</dbReference>
<keyword evidence="3" id="KW-1185">Reference proteome</keyword>
<reference evidence="2" key="1">
    <citation type="submission" date="2021-07" db="EMBL/GenBank/DDBJ databases">
        <title>Neiella marina sp. nov., isolated from the intestinal content of sea cucumber Apostichopus japonicus.</title>
        <authorList>
            <person name="Bai X."/>
        </authorList>
    </citation>
    <scope>NUCLEOTIDE SEQUENCE</scope>
    <source>
        <strain evidence="2">126</strain>
    </source>
</reference>
<accession>A0ABS7ECY6</accession>
<dbReference type="InterPro" id="IPR013216">
    <property type="entry name" value="Methyltransf_11"/>
</dbReference>
<dbReference type="EMBL" id="JAHZSS010000003">
    <property type="protein sequence ID" value="MBW8190180.1"/>
    <property type="molecule type" value="Genomic_DNA"/>
</dbReference>
<protein>
    <submittedName>
        <fullName evidence="2">Class I SAM-dependent methyltransferase</fullName>
    </submittedName>
</protein>
<dbReference type="GO" id="GO:0032259">
    <property type="term" value="P:methylation"/>
    <property type="evidence" value="ECO:0007669"/>
    <property type="project" value="UniProtKB-KW"/>
</dbReference>
<dbReference type="GO" id="GO:0008168">
    <property type="term" value="F:methyltransferase activity"/>
    <property type="evidence" value="ECO:0007669"/>
    <property type="project" value="UniProtKB-KW"/>
</dbReference>
<evidence type="ECO:0000313" key="2">
    <source>
        <dbReference type="EMBL" id="MBW8190180.1"/>
    </source>
</evidence>
<evidence type="ECO:0000259" key="1">
    <source>
        <dbReference type="Pfam" id="PF08241"/>
    </source>
</evidence>
<feature type="domain" description="Methyltransferase type 11" evidence="1">
    <location>
        <begin position="54"/>
        <end position="150"/>
    </location>
</feature>
<comment type="caution">
    <text evidence="2">The sequence shown here is derived from an EMBL/GenBank/DDBJ whole genome shotgun (WGS) entry which is preliminary data.</text>
</comment>
<dbReference type="PANTHER" id="PTHR43861">
    <property type="entry name" value="TRANS-ACONITATE 2-METHYLTRANSFERASE-RELATED"/>
    <property type="match status" value="1"/>
</dbReference>
<keyword evidence="2" id="KW-0808">Transferase</keyword>
<sequence>MDYLKINKESWNKRTEIHVASKFYDVDRFLQGNTSLQDIELRELGPVAGKTLLHLQCHFGLDTLSWARLGAKVTGVDLSSTAIDKANLLAKQTALDARFICSDLYSFGENSTEQYDVVFTSYGALCWLPDLAHWANVVARSLKPGGTFYIAEFHPFHDVLSGYSYFHNLTPDIEEEGTYTENDPGDTQTVITWAHPLSEVICALIQAGIQIEQFNEYPYSPYNCFDGMTERETGKFYLKHLEQDIPLVYTITGTKGA</sequence>
<dbReference type="CDD" id="cd02440">
    <property type="entry name" value="AdoMet_MTases"/>
    <property type="match status" value="1"/>
</dbReference>
<gene>
    <name evidence="2" type="ORF">K0504_03950</name>
</gene>
<dbReference type="SUPFAM" id="SSF53335">
    <property type="entry name" value="S-adenosyl-L-methionine-dependent methyltransferases"/>
    <property type="match status" value="1"/>
</dbReference>
<keyword evidence="2" id="KW-0489">Methyltransferase</keyword>
<dbReference type="RefSeq" id="WP_220102863.1">
    <property type="nucleotide sequence ID" value="NZ_JAHZSS010000003.1"/>
</dbReference>
<name>A0ABS7ECY6_9GAMM</name>